<dbReference type="Pfam" id="PF10544">
    <property type="entry name" value="T5orf172"/>
    <property type="match status" value="1"/>
</dbReference>
<reference evidence="3" key="1">
    <citation type="submission" date="2019-04" db="EMBL/GenBank/DDBJ databases">
        <title>Friends and foes A comparative genomics studyof 23 Aspergillus species from section Flavi.</title>
        <authorList>
            <consortium name="DOE Joint Genome Institute"/>
            <person name="Kjaerbolling I."/>
            <person name="Vesth T."/>
            <person name="Frisvad J.C."/>
            <person name="Nybo J.L."/>
            <person name="Theobald S."/>
            <person name="Kildgaard S."/>
            <person name="Isbrandt T."/>
            <person name="Kuo A."/>
            <person name="Sato A."/>
            <person name="Lyhne E.K."/>
            <person name="Kogle M.E."/>
            <person name="Wiebenga A."/>
            <person name="Kun R.S."/>
            <person name="Lubbers R.J."/>
            <person name="Makela M.R."/>
            <person name="Barry K."/>
            <person name="Chovatia M."/>
            <person name="Clum A."/>
            <person name="Daum C."/>
            <person name="Haridas S."/>
            <person name="He G."/>
            <person name="LaButti K."/>
            <person name="Lipzen A."/>
            <person name="Mondo S."/>
            <person name="Riley R."/>
            <person name="Salamov A."/>
            <person name="Simmons B.A."/>
            <person name="Magnuson J.K."/>
            <person name="Henrissat B."/>
            <person name="Mortensen U.H."/>
            <person name="Larsen T.O."/>
            <person name="Devries R.P."/>
            <person name="Grigoriev I.V."/>
            <person name="Machida M."/>
            <person name="Baker S.E."/>
            <person name="Andersen M.R."/>
        </authorList>
    </citation>
    <scope>NUCLEOTIDE SEQUENCE [LARGE SCALE GENOMIC DNA]</scope>
    <source>
        <strain evidence="3">IBT 14317</strain>
    </source>
</reference>
<name>A0A5N7BW09_PETAA</name>
<dbReference type="EMBL" id="ML735320">
    <property type="protein sequence ID" value="KAE8386021.1"/>
    <property type="molecule type" value="Genomic_DNA"/>
</dbReference>
<organism evidence="3">
    <name type="scientific">Petromyces alliaceus</name>
    <name type="common">Aspergillus alliaceus</name>
    <dbReference type="NCBI Taxonomy" id="209559"/>
    <lineage>
        <taxon>Eukaryota</taxon>
        <taxon>Fungi</taxon>
        <taxon>Dikarya</taxon>
        <taxon>Ascomycota</taxon>
        <taxon>Pezizomycotina</taxon>
        <taxon>Eurotiomycetes</taxon>
        <taxon>Eurotiomycetidae</taxon>
        <taxon>Eurotiales</taxon>
        <taxon>Aspergillaceae</taxon>
        <taxon>Aspergillus</taxon>
        <taxon>Aspergillus subgen. Circumdati</taxon>
    </lineage>
</organism>
<evidence type="ECO:0000256" key="1">
    <source>
        <dbReference type="SAM" id="MobiDB-lite"/>
    </source>
</evidence>
<sequence>MPAKERYFIPFRHLSPSLPEYTAECAAHKNDGKRCTSMVQSHNIPEINRLHARLQISYETTNNDERREEMLRKLAKLTICGRQTRVDGVIEAAVHQWNSELQPQDGAAVSLETPPRNVNAQSNNGKGSTKLKFTPYQKTNIDEPIADALSHELDRMVDRNIGQKIITHDWKHERDYLYIFECEEAEGMCKLGRTYDLSRRACEHEKCYPNLTQRWSLYCPNAEVFERVVQLEYSRHRYKHECLKCNVTHTEWFKTDIDDIYQRVKVWCQFSKGLQSHEKRSQVSVPVPGFSSDPDRWYKWAQKWVQLWDEKVSHSEPNTSGKSVVDNVIVTGEDLNLDDDAESVPGLSPSSSAPGAPDDDYSDPPTPTPIERSRNGKPILGQRLIIPAASPSVSPEVYWTPAESMSTPKGRVLFPRLPGAYPVSPVKVEDENGLADILANVKLF</sequence>
<gene>
    <name evidence="3" type="ORF">BDV23DRAFT_163895</name>
</gene>
<dbReference type="AlphaFoldDB" id="A0A5N7BW09"/>
<accession>A0A5N7BW09</accession>
<proteinExistence type="predicted"/>
<feature type="compositionally biased region" description="Low complexity" evidence="1">
    <location>
        <begin position="343"/>
        <end position="356"/>
    </location>
</feature>
<dbReference type="Proteomes" id="UP000326877">
    <property type="component" value="Unassembled WGS sequence"/>
</dbReference>
<protein>
    <recommendedName>
        <fullName evidence="2">Bacteriophage T5 Orf172 DNA-binding domain-containing protein</fullName>
    </recommendedName>
</protein>
<evidence type="ECO:0000259" key="2">
    <source>
        <dbReference type="Pfam" id="PF10544"/>
    </source>
</evidence>
<dbReference type="InterPro" id="IPR018306">
    <property type="entry name" value="Phage_T5_Orf172_DNA-bd"/>
</dbReference>
<evidence type="ECO:0000313" key="3">
    <source>
        <dbReference type="EMBL" id="KAE8386021.1"/>
    </source>
</evidence>
<feature type="domain" description="Bacteriophage T5 Orf172 DNA-binding" evidence="2">
    <location>
        <begin position="176"/>
        <end position="268"/>
    </location>
</feature>
<dbReference type="OrthoDB" id="4474050at2759"/>
<feature type="region of interest" description="Disordered" evidence="1">
    <location>
        <begin position="337"/>
        <end position="377"/>
    </location>
</feature>